<dbReference type="InterPro" id="IPR036388">
    <property type="entry name" value="WH-like_DNA-bd_sf"/>
</dbReference>
<dbReference type="GO" id="GO:0097063">
    <property type="term" value="F:cadmium ion sensor activity"/>
    <property type="evidence" value="ECO:0007669"/>
    <property type="project" value="TreeGrafter"/>
</dbReference>
<evidence type="ECO:0000313" key="3">
    <source>
        <dbReference type="Proteomes" id="UP000243589"/>
    </source>
</evidence>
<dbReference type="CDD" id="cd00090">
    <property type="entry name" value="HTH_ARSR"/>
    <property type="match status" value="1"/>
</dbReference>
<organism evidence="2 3">
    <name type="scientific">Brevibacterium ravenspurgense</name>
    <dbReference type="NCBI Taxonomy" id="479117"/>
    <lineage>
        <taxon>Bacteria</taxon>
        <taxon>Bacillati</taxon>
        <taxon>Actinomycetota</taxon>
        <taxon>Actinomycetes</taxon>
        <taxon>Micrococcales</taxon>
        <taxon>Brevibacteriaceae</taxon>
        <taxon>Brevibacterium</taxon>
    </lineage>
</organism>
<dbReference type="GO" id="GO:0003700">
    <property type="term" value="F:DNA-binding transcription factor activity"/>
    <property type="evidence" value="ECO:0007669"/>
    <property type="project" value="InterPro"/>
</dbReference>
<dbReference type="Pfam" id="PF01022">
    <property type="entry name" value="HTH_5"/>
    <property type="match status" value="1"/>
</dbReference>
<dbReference type="PANTHER" id="PTHR39168:SF2">
    <property type="entry name" value="HTH-TYPE TRANSCRIPTIONAL REGULATOR CMTR"/>
    <property type="match status" value="1"/>
</dbReference>
<dbReference type="GO" id="GO:0032791">
    <property type="term" value="F:lead ion binding"/>
    <property type="evidence" value="ECO:0007669"/>
    <property type="project" value="TreeGrafter"/>
</dbReference>
<protein>
    <submittedName>
        <fullName evidence="2">HTH-type transcriptional regulator CmtR</fullName>
    </submittedName>
</protein>
<dbReference type="PANTHER" id="PTHR39168">
    <property type="entry name" value="TRANSCRIPTIONAL REGULATOR-RELATED"/>
    <property type="match status" value="1"/>
</dbReference>
<dbReference type="Proteomes" id="UP000243589">
    <property type="component" value="Unassembled WGS sequence"/>
</dbReference>
<dbReference type="InterPro" id="IPR052543">
    <property type="entry name" value="HTH_Metal-responsive_Reg"/>
</dbReference>
<dbReference type="GO" id="GO:0003677">
    <property type="term" value="F:DNA binding"/>
    <property type="evidence" value="ECO:0007669"/>
    <property type="project" value="TreeGrafter"/>
</dbReference>
<dbReference type="EMBL" id="LQQC01000004">
    <property type="protein sequence ID" value="KXZ59345.1"/>
    <property type="molecule type" value="Genomic_DNA"/>
</dbReference>
<gene>
    <name evidence="2" type="primary">cmtR</name>
    <name evidence="2" type="ORF">Bravens_00277</name>
</gene>
<dbReference type="SMART" id="SM00418">
    <property type="entry name" value="HTH_ARSR"/>
    <property type="match status" value="1"/>
</dbReference>
<dbReference type="NCBIfam" id="NF033788">
    <property type="entry name" value="HTH_metalloreg"/>
    <property type="match status" value="1"/>
</dbReference>
<dbReference type="InterPro" id="IPR011991">
    <property type="entry name" value="ArsR-like_HTH"/>
</dbReference>
<accession>A0A150HBF1</accession>
<reference evidence="2 3" key="1">
    <citation type="submission" date="2016-01" db="EMBL/GenBank/DDBJ databases">
        <title>Use of Whole Genome Sequencing to ascertain that Brevibacterium massiliense (Roux, Raoult 2009) is a later heterotypic synonym of Brevibacterium ravenspurgense (Mages 2008).</title>
        <authorList>
            <person name="Bernier A.-M."/>
            <person name="Burdz T."/>
            <person name="Huynh C."/>
            <person name="Pachecho A.L."/>
            <person name="Wiebe D."/>
            <person name="Bonner C."/>
            <person name="Bernard K."/>
        </authorList>
    </citation>
    <scope>NUCLEOTIDE SEQUENCE [LARGE SCALE GENOMIC DNA]</scope>
    <source>
        <strain evidence="2 3">CCUG56047</strain>
    </source>
</reference>
<dbReference type="Gene3D" id="1.10.10.10">
    <property type="entry name" value="Winged helix-like DNA-binding domain superfamily/Winged helix DNA-binding domain"/>
    <property type="match status" value="1"/>
</dbReference>
<keyword evidence="3" id="KW-1185">Reference proteome</keyword>
<dbReference type="InterPro" id="IPR001845">
    <property type="entry name" value="HTH_ArsR_DNA-bd_dom"/>
</dbReference>
<dbReference type="AlphaFoldDB" id="A0A150HBF1"/>
<dbReference type="GO" id="GO:0046686">
    <property type="term" value="P:response to cadmium ion"/>
    <property type="evidence" value="ECO:0007669"/>
    <property type="project" value="TreeGrafter"/>
</dbReference>
<dbReference type="PATRIC" id="fig|479117.4.peg.277"/>
<dbReference type="PRINTS" id="PR00778">
    <property type="entry name" value="HTHARSR"/>
</dbReference>
<dbReference type="PROSITE" id="PS50987">
    <property type="entry name" value="HTH_ARSR_2"/>
    <property type="match status" value="1"/>
</dbReference>
<dbReference type="SUPFAM" id="SSF46785">
    <property type="entry name" value="Winged helix' DNA-binding domain"/>
    <property type="match status" value="1"/>
</dbReference>
<sequence>MRNYMPAFASTPIRLGQLRHSMWCIWAATEEVKAGRHMKLEKPPSKVNSRIDLFSFLSNPDTLFSACCIVHYMLTNSARLDVMNRLGRAMADPTRSRILLTLLEGPEYPAALAHALDLTRSNVSNHLACLRDCGIVVGKHQGRQTRYEIADPHLAQALTALVDTTLAVDVAAPCIDPVCTVAGCAHDEELSA</sequence>
<dbReference type="GO" id="GO:0010288">
    <property type="term" value="P:response to lead ion"/>
    <property type="evidence" value="ECO:0007669"/>
    <property type="project" value="TreeGrafter"/>
</dbReference>
<dbReference type="InterPro" id="IPR036390">
    <property type="entry name" value="WH_DNA-bd_sf"/>
</dbReference>
<comment type="caution">
    <text evidence="2">The sequence shown here is derived from an EMBL/GenBank/DDBJ whole genome shotgun (WGS) entry which is preliminary data.</text>
</comment>
<proteinExistence type="predicted"/>
<evidence type="ECO:0000313" key="2">
    <source>
        <dbReference type="EMBL" id="KXZ59345.1"/>
    </source>
</evidence>
<feature type="domain" description="HTH arsR-type" evidence="1">
    <location>
        <begin position="75"/>
        <end position="169"/>
    </location>
</feature>
<name>A0A150HBF1_9MICO</name>
<evidence type="ECO:0000259" key="1">
    <source>
        <dbReference type="PROSITE" id="PS50987"/>
    </source>
</evidence>